<dbReference type="EMBL" id="AMZH03016450">
    <property type="protein sequence ID" value="RRT44463.1"/>
    <property type="molecule type" value="Genomic_DNA"/>
</dbReference>
<protein>
    <submittedName>
        <fullName evidence="2">Uncharacterized protein</fullName>
    </submittedName>
</protein>
<organism evidence="2 3">
    <name type="scientific">Ensete ventricosum</name>
    <name type="common">Abyssinian banana</name>
    <name type="synonym">Musa ensete</name>
    <dbReference type="NCBI Taxonomy" id="4639"/>
    <lineage>
        <taxon>Eukaryota</taxon>
        <taxon>Viridiplantae</taxon>
        <taxon>Streptophyta</taxon>
        <taxon>Embryophyta</taxon>
        <taxon>Tracheophyta</taxon>
        <taxon>Spermatophyta</taxon>
        <taxon>Magnoliopsida</taxon>
        <taxon>Liliopsida</taxon>
        <taxon>Zingiberales</taxon>
        <taxon>Musaceae</taxon>
        <taxon>Ensete</taxon>
    </lineage>
</organism>
<sequence>MMDPVVTSTLPSRGDCPCLPIASLPRGRRCCLCDRCRARKRHLHGRHPYGHSYERSPLQAVSSTRRQPAYGRRAHKRRPYGRLPLQYDHEVLPTFSNPYRKLAMSNYPLRATSVAG</sequence>
<comment type="caution">
    <text evidence="2">The sequence shown here is derived from an EMBL/GenBank/DDBJ whole genome shotgun (WGS) entry which is preliminary data.</text>
</comment>
<gene>
    <name evidence="2" type="ORF">B296_00041160</name>
</gene>
<evidence type="ECO:0000313" key="3">
    <source>
        <dbReference type="Proteomes" id="UP000287651"/>
    </source>
</evidence>
<evidence type="ECO:0000256" key="1">
    <source>
        <dbReference type="SAM" id="MobiDB-lite"/>
    </source>
</evidence>
<accession>A0A426XY65</accession>
<dbReference type="Proteomes" id="UP000287651">
    <property type="component" value="Unassembled WGS sequence"/>
</dbReference>
<feature type="region of interest" description="Disordered" evidence="1">
    <location>
        <begin position="46"/>
        <end position="82"/>
    </location>
</feature>
<name>A0A426XY65_ENSVE</name>
<evidence type="ECO:0000313" key="2">
    <source>
        <dbReference type="EMBL" id="RRT44463.1"/>
    </source>
</evidence>
<dbReference type="AlphaFoldDB" id="A0A426XY65"/>
<proteinExistence type="predicted"/>
<reference evidence="2 3" key="1">
    <citation type="journal article" date="2014" name="Agronomy (Basel)">
        <title>A Draft Genome Sequence for Ensete ventricosum, the Drought-Tolerant Tree Against Hunger.</title>
        <authorList>
            <person name="Harrison J."/>
            <person name="Moore K.A."/>
            <person name="Paszkiewicz K."/>
            <person name="Jones T."/>
            <person name="Grant M."/>
            <person name="Ambacheew D."/>
            <person name="Muzemil S."/>
            <person name="Studholme D.J."/>
        </authorList>
    </citation>
    <scope>NUCLEOTIDE SEQUENCE [LARGE SCALE GENOMIC DNA]</scope>
</reference>